<comment type="caution">
    <text evidence="3">The sequence shown here is derived from an EMBL/GenBank/DDBJ whole genome shotgun (WGS) entry which is preliminary data.</text>
</comment>
<protein>
    <submittedName>
        <fullName evidence="3">Uncharacterized protein</fullName>
    </submittedName>
</protein>
<reference evidence="3 4" key="1">
    <citation type="submission" date="2019-09" db="EMBL/GenBank/DDBJ databases">
        <title>The hologenome of the rock-dwelling lichen Lasallia pustulata.</title>
        <authorList>
            <person name="Greshake Tzovaras B."/>
            <person name="Segers F."/>
            <person name="Bicker A."/>
            <person name="Dal Grande F."/>
            <person name="Otte J."/>
            <person name="Hankeln T."/>
            <person name="Schmitt I."/>
            <person name="Ebersberger I."/>
        </authorList>
    </citation>
    <scope>NUCLEOTIDE SEQUENCE [LARGE SCALE GENOMIC DNA]</scope>
    <source>
        <strain evidence="3">A1-1</strain>
    </source>
</reference>
<proteinExistence type="predicted"/>
<feature type="transmembrane region" description="Helical" evidence="2">
    <location>
        <begin position="82"/>
        <end position="100"/>
    </location>
</feature>
<keyword evidence="2" id="KW-0812">Transmembrane</keyword>
<accession>A0A5M8PQ05</accession>
<keyword evidence="2" id="KW-0472">Membrane</keyword>
<dbReference type="AlphaFoldDB" id="A0A5M8PQ05"/>
<evidence type="ECO:0000256" key="1">
    <source>
        <dbReference type="SAM" id="MobiDB-lite"/>
    </source>
</evidence>
<dbReference type="OrthoDB" id="10536915at2759"/>
<gene>
    <name evidence="3" type="ORF">FRX48_06034</name>
</gene>
<evidence type="ECO:0000313" key="4">
    <source>
        <dbReference type="Proteomes" id="UP000324767"/>
    </source>
</evidence>
<dbReference type="EMBL" id="VXIT01000009">
    <property type="protein sequence ID" value="KAA6410612.1"/>
    <property type="molecule type" value="Genomic_DNA"/>
</dbReference>
<keyword evidence="2" id="KW-1133">Transmembrane helix</keyword>
<organism evidence="3 4">
    <name type="scientific">Lasallia pustulata</name>
    <dbReference type="NCBI Taxonomy" id="136370"/>
    <lineage>
        <taxon>Eukaryota</taxon>
        <taxon>Fungi</taxon>
        <taxon>Dikarya</taxon>
        <taxon>Ascomycota</taxon>
        <taxon>Pezizomycotina</taxon>
        <taxon>Lecanoromycetes</taxon>
        <taxon>OSLEUM clade</taxon>
        <taxon>Umbilicariomycetidae</taxon>
        <taxon>Umbilicariales</taxon>
        <taxon>Umbilicariaceae</taxon>
        <taxon>Lasallia</taxon>
    </lineage>
</organism>
<evidence type="ECO:0000256" key="2">
    <source>
        <dbReference type="SAM" id="Phobius"/>
    </source>
</evidence>
<dbReference type="Proteomes" id="UP000324767">
    <property type="component" value="Unassembled WGS sequence"/>
</dbReference>
<name>A0A5M8PQ05_9LECA</name>
<feature type="region of interest" description="Disordered" evidence="1">
    <location>
        <begin position="1"/>
        <end position="75"/>
    </location>
</feature>
<sequence>MSNTTEGPGCYIRERSGSKGLEVFSRRPHFKPQGGPNNSDWKNDPTLKRAPRRRAGLPPMPMVSTKTKRTPRRPLTTSNGRALIFTILSLVLMLAIPLGHTGVLRLSVLLADSPGESTSYSLVDTTNTKLFQEMSSKQAFITDRLMADADQEPMARKIQLGIHLANQSEAALYSSNVPFKSSILDAYTGLIADLKSSFDCLQTFAAELNSLLDDLYTGLTDASRELATLEVQSTQRSILTRQLFRSSNGSRMLQLYLSHVNSCDNQTTDVLIKCNICYMQFASLEADWHIVSNLTAKSAQSVKHDLSSLYKVISHFLPAWLVSSSRNARFWDLSRQLNLLNAVHILHVQMWPEVASVAHDLEDVEMEIAELNTCFPFERLGLDGWYARSHLCLALIGARKAEAQMRDRGLRKTVLFDRLWEEGQGARILRDPHRLGAKGMEVPEVEERGWRMYEIWRRATGQWEGEAGKGREG</sequence>
<evidence type="ECO:0000313" key="3">
    <source>
        <dbReference type="EMBL" id="KAA6410612.1"/>
    </source>
</evidence>